<sequence>MVTSNIVFALWAHYVIAKESRRRKYQPKAVDDIASGASAREKNITGLNGNRCFNMSSSKNDSTIMDASPLLKSNEEYAQVVSFPRLSSKKKGCNAYNTRAKISSKNLTERVCSIVEYTAIPKEQTSTKRVLKYYRTIGK</sequence>
<reference evidence="2" key="2">
    <citation type="submission" date="2016-11" db="UniProtKB">
        <authorList>
            <consortium name="WormBaseParasite"/>
        </authorList>
    </citation>
    <scope>IDENTIFICATION</scope>
</reference>
<reference evidence="1" key="1">
    <citation type="submission" date="2012-04" db="EMBL/GenBank/DDBJ databases">
        <title>The Genome Sequence of Loa loa.</title>
        <authorList>
            <consortium name="The Broad Institute Genome Sequencing Platform"/>
            <consortium name="Broad Institute Genome Sequencing Center for Infectious Disease"/>
            <person name="Nutman T.B."/>
            <person name="Fink D.L."/>
            <person name="Russ C."/>
            <person name="Young S."/>
            <person name="Zeng Q."/>
            <person name="Gargeya S."/>
            <person name="Alvarado L."/>
            <person name="Berlin A."/>
            <person name="Chapman S.B."/>
            <person name="Chen Z."/>
            <person name="Freedman E."/>
            <person name="Gellesch M."/>
            <person name="Goldberg J."/>
            <person name="Griggs A."/>
            <person name="Gujja S."/>
            <person name="Heilman E.R."/>
            <person name="Heiman D."/>
            <person name="Howarth C."/>
            <person name="Mehta T."/>
            <person name="Neiman D."/>
            <person name="Pearson M."/>
            <person name="Roberts A."/>
            <person name="Saif S."/>
            <person name="Shea T."/>
            <person name="Shenoy N."/>
            <person name="Sisk P."/>
            <person name="Stolte C."/>
            <person name="Sykes S."/>
            <person name="White J."/>
            <person name="Yandava C."/>
            <person name="Haas B."/>
            <person name="Henn M.R."/>
            <person name="Nusbaum C."/>
            <person name="Birren B."/>
        </authorList>
    </citation>
    <scope>NUCLEOTIDE SEQUENCE [LARGE SCALE GENOMIC DNA]</scope>
</reference>
<organism evidence="1 2">
    <name type="scientific">Loa loa</name>
    <name type="common">Eye worm</name>
    <name type="synonym">Filaria loa</name>
    <dbReference type="NCBI Taxonomy" id="7209"/>
    <lineage>
        <taxon>Eukaryota</taxon>
        <taxon>Metazoa</taxon>
        <taxon>Ecdysozoa</taxon>
        <taxon>Nematoda</taxon>
        <taxon>Chromadorea</taxon>
        <taxon>Rhabditida</taxon>
        <taxon>Spirurina</taxon>
        <taxon>Spiruromorpha</taxon>
        <taxon>Filarioidea</taxon>
        <taxon>Onchocercidae</taxon>
        <taxon>Loa</taxon>
    </lineage>
</organism>
<dbReference type="STRING" id="7209.A0A1I7VUM3"/>
<accession>A0A1I7VUM3</accession>
<dbReference type="Proteomes" id="UP000095285">
    <property type="component" value="Unassembled WGS sequence"/>
</dbReference>
<dbReference type="WBParaSite" id="EN70_6480">
    <property type="protein sequence ID" value="EN70_6480"/>
    <property type="gene ID" value="EN70_6480"/>
</dbReference>
<keyword evidence="1" id="KW-1185">Reference proteome</keyword>
<name>A0A1I7VUM3_LOALO</name>
<protein>
    <submittedName>
        <fullName evidence="2">Secreted protein</fullName>
    </submittedName>
</protein>
<evidence type="ECO:0000313" key="1">
    <source>
        <dbReference type="Proteomes" id="UP000095285"/>
    </source>
</evidence>
<proteinExistence type="predicted"/>
<dbReference type="AlphaFoldDB" id="A0A1I7VUM3"/>
<evidence type="ECO:0000313" key="2">
    <source>
        <dbReference type="WBParaSite" id="EN70_6480"/>
    </source>
</evidence>